<evidence type="ECO:0000313" key="3">
    <source>
        <dbReference type="Proteomes" id="UP000657918"/>
    </source>
</evidence>
<gene>
    <name evidence="2" type="ORF">SADUNF_Sadunf02G0127600</name>
</gene>
<protein>
    <recommendedName>
        <fullName evidence="4">DUF4378 domain-containing protein</fullName>
    </recommendedName>
</protein>
<dbReference type="Proteomes" id="UP000657918">
    <property type="component" value="Unassembled WGS sequence"/>
</dbReference>
<keyword evidence="3" id="KW-1185">Reference proteome</keyword>
<accession>A0A835N7P3</accession>
<proteinExistence type="predicted"/>
<reference evidence="2 3" key="1">
    <citation type="submission" date="2020-10" db="EMBL/GenBank/DDBJ databases">
        <title>Plant Genome Project.</title>
        <authorList>
            <person name="Zhang R.-G."/>
        </authorList>
    </citation>
    <scope>NUCLEOTIDE SEQUENCE [LARGE SCALE GENOMIC DNA]</scope>
    <source>
        <strain evidence="2">FAFU-HL-1</strain>
        <tissue evidence="2">Leaf</tissue>
    </source>
</reference>
<dbReference type="PANTHER" id="PTHR33623:SF17">
    <property type="entry name" value="DUF4378 DOMAIN-CONTAINING PROTEIN"/>
    <property type="match status" value="1"/>
</dbReference>
<sequence>MGSFYNSYSNTSYNQRNRFAVERRPKMLKEFLKDDSKSCSSRGFKPFPRKPCDSTMKTLVEVDFYNPRNIAKPSNNIASYKLLKSRSKAAASTTISAFQAMMNVVKNLHFIAVKSHSLFPRSLSRRLSKKKSQNKESEVKITITVKDIMRWRSFRDIVEEKAPPSDLPSSPHHCTTTTTRSTSTTPRSGSSWCDSDFTSDYLPCWNGNSDECVENEVEAGKKFLPCVGEDSLELTTQTKRYTQVGPKEDEEEQQHSPASVIEFQFEEDEESSSSFHQCLATVDRTREKIMEKIRRFESLANLDPVNLDKWMPMDENLSSGEDDDGEEDINKVEEKAWKLLNHAKETGVECCNDVNLELLLNFFRDELATRTYENRKNGIDLELLAKAKAWINGEDSLWVRWEMENKREDYVREMDREGRWKKFEEEQQELALEIENGVLRLLVDDLLLDLISFC</sequence>
<evidence type="ECO:0000256" key="1">
    <source>
        <dbReference type="SAM" id="MobiDB-lite"/>
    </source>
</evidence>
<feature type="compositionally biased region" description="Low complexity" evidence="1">
    <location>
        <begin position="169"/>
        <end position="191"/>
    </location>
</feature>
<dbReference type="EMBL" id="JADGMS010000002">
    <property type="protein sequence ID" value="KAF9687770.1"/>
    <property type="molecule type" value="Genomic_DNA"/>
</dbReference>
<name>A0A835N7P3_9ROSI</name>
<comment type="caution">
    <text evidence="2">The sequence shown here is derived from an EMBL/GenBank/DDBJ whole genome shotgun (WGS) entry which is preliminary data.</text>
</comment>
<evidence type="ECO:0000313" key="2">
    <source>
        <dbReference type="EMBL" id="KAF9687770.1"/>
    </source>
</evidence>
<dbReference type="AlphaFoldDB" id="A0A835N7P3"/>
<evidence type="ECO:0008006" key="4">
    <source>
        <dbReference type="Google" id="ProtNLM"/>
    </source>
</evidence>
<feature type="region of interest" description="Disordered" evidence="1">
    <location>
        <begin position="161"/>
        <end position="192"/>
    </location>
</feature>
<dbReference type="OrthoDB" id="1669163at2759"/>
<dbReference type="PANTHER" id="PTHR33623">
    <property type="entry name" value="OS04G0572500 PROTEIN"/>
    <property type="match status" value="1"/>
</dbReference>
<organism evidence="2 3">
    <name type="scientific">Salix dunnii</name>
    <dbReference type="NCBI Taxonomy" id="1413687"/>
    <lineage>
        <taxon>Eukaryota</taxon>
        <taxon>Viridiplantae</taxon>
        <taxon>Streptophyta</taxon>
        <taxon>Embryophyta</taxon>
        <taxon>Tracheophyta</taxon>
        <taxon>Spermatophyta</taxon>
        <taxon>Magnoliopsida</taxon>
        <taxon>eudicotyledons</taxon>
        <taxon>Gunneridae</taxon>
        <taxon>Pentapetalae</taxon>
        <taxon>rosids</taxon>
        <taxon>fabids</taxon>
        <taxon>Malpighiales</taxon>
        <taxon>Salicaceae</taxon>
        <taxon>Saliceae</taxon>
        <taxon>Salix</taxon>
    </lineage>
</organism>